<organism evidence="3 4">
    <name type="scientific">Epibacterium ulvae</name>
    <dbReference type="NCBI Taxonomy" id="1156985"/>
    <lineage>
        <taxon>Bacteria</taxon>
        <taxon>Pseudomonadati</taxon>
        <taxon>Pseudomonadota</taxon>
        <taxon>Alphaproteobacteria</taxon>
        <taxon>Rhodobacterales</taxon>
        <taxon>Roseobacteraceae</taxon>
        <taxon>Epibacterium</taxon>
    </lineage>
</organism>
<dbReference type="GO" id="GO:0005886">
    <property type="term" value="C:plasma membrane"/>
    <property type="evidence" value="ECO:0007669"/>
    <property type="project" value="TreeGrafter"/>
</dbReference>
<proteinExistence type="predicted"/>
<dbReference type="InterPro" id="IPR008024">
    <property type="entry name" value="YiaAB"/>
</dbReference>
<reference evidence="3 4" key="1">
    <citation type="submission" date="2016-10" db="EMBL/GenBank/DDBJ databases">
        <authorList>
            <person name="de Groot N.N."/>
        </authorList>
    </citation>
    <scope>NUCLEOTIDE SEQUENCE [LARGE SCALE GENOMIC DNA]</scope>
    <source>
        <strain evidence="3 4">U95</strain>
    </source>
</reference>
<dbReference type="AlphaFoldDB" id="A0A1G5R368"/>
<dbReference type="OrthoDB" id="163792at2"/>
<dbReference type="PANTHER" id="PTHR37290">
    <property type="entry name" value="INNER MEMBRANE PROTEIN YIAA-RELATED"/>
    <property type="match status" value="1"/>
</dbReference>
<keyword evidence="4" id="KW-1185">Reference proteome</keyword>
<dbReference type="PANTHER" id="PTHR37290:SF1">
    <property type="entry name" value="INNER MEMBRANE PROTEIN YIAA"/>
    <property type="match status" value="1"/>
</dbReference>
<sequence>MTQHTPKVTQKAWNSFTYIMFAIATVMMAGGIWSLQASFTAKGYYAMAALMLVYTTAAVTKAIRDKEESDRIYNKIEEARTERMLAEVSAKDED</sequence>
<protein>
    <recommendedName>
        <fullName evidence="2">YiaAB two helix domain-containing protein</fullName>
    </recommendedName>
</protein>
<dbReference type="InterPro" id="IPR038972">
    <property type="entry name" value="YiaA-like"/>
</dbReference>
<feature type="transmembrane region" description="Helical" evidence="1">
    <location>
        <begin position="12"/>
        <end position="32"/>
    </location>
</feature>
<dbReference type="Proteomes" id="UP000198767">
    <property type="component" value="Unassembled WGS sequence"/>
</dbReference>
<keyword evidence="1" id="KW-0472">Membrane</keyword>
<evidence type="ECO:0000313" key="4">
    <source>
        <dbReference type="Proteomes" id="UP000198767"/>
    </source>
</evidence>
<evidence type="ECO:0000259" key="2">
    <source>
        <dbReference type="Pfam" id="PF05360"/>
    </source>
</evidence>
<accession>A0A1G5R368</accession>
<dbReference type="RefSeq" id="WP_090219570.1">
    <property type="nucleotide sequence ID" value="NZ_CANLDO010000017.1"/>
</dbReference>
<gene>
    <name evidence="3" type="ORF">SAMN04488118_10811</name>
</gene>
<dbReference type="Pfam" id="PF05360">
    <property type="entry name" value="YiaAB"/>
    <property type="match status" value="1"/>
</dbReference>
<dbReference type="STRING" id="1156985.SAMN04488118_10811"/>
<feature type="domain" description="YiaAB two helix" evidence="2">
    <location>
        <begin position="13"/>
        <end position="65"/>
    </location>
</feature>
<evidence type="ECO:0000256" key="1">
    <source>
        <dbReference type="SAM" id="Phobius"/>
    </source>
</evidence>
<name>A0A1G5R368_9RHOB</name>
<keyword evidence="1" id="KW-1133">Transmembrane helix</keyword>
<evidence type="ECO:0000313" key="3">
    <source>
        <dbReference type="EMBL" id="SCZ68534.1"/>
    </source>
</evidence>
<dbReference type="GO" id="GO:0006974">
    <property type="term" value="P:DNA damage response"/>
    <property type="evidence" value="ECO:0007669"/>
    <property type="project" value="TreeGrafter"/>
</dbReference>
<keyword evidence="1" id="KW-0812">Transmembrane</keyword>
<feature type="transmembrane region" description="Helical" evidence="1">
    <location>
        <begin position="44"/>
        <end position="63"/>
    </location>
</feature>
<dbReference type="EMBL" id="FMWG01000008">
    <property type="protein sequence ID" value="SCZ68534.1"/>
    <property type="molecule type" value="Genomic_DNA"/>
</dbReference>